<name>A0A2D0LDF0_9GAMM</name>
<keyword evidence="3" id="KW-0862">Zinc</keyword>
<accession>A0A2D0LDF0</accession>
<dbReference type="GO" id="GO:0008270">
    <property type="term" value="F:zinc ion binding"/>
    <property type="evidence" value="ECO:0007669"/>
    <property type="project" value="UniProtKB-KW"/>
</dbReference>
<dbReference type="SUPFAM" id="SSF57716">
    <property type="entry name" value="Glucocorticoid receptor-like (DNA-binding domain)"/>
    <property type="match status" value="1"/>
</dbReference>
<keyword evidence="2" id="KW-0863">Zinc-finger</keyword>
<evidence type="ECO:0000256" key="3">
    <source>
        <dbReference type="ARBA" id="ARBA00022833"/>
    </source>
</evidence>
<keyword evidence="1" id="KW-0479">Metal-binding</keyword>
<dbReference type="PROSITE" id="PS51128">
    <property type="entry name" value="ZF_DKSA_2"/>
    <property type="match status" value="1"/>
</dbReference>
<gene>
    <name evidence="6" type="ORF">Xkoz_01512</name>
</gene>
<dbReference type="Proteomes" id="UP000221101">
    <property type="component" value="Unassembled WGS sequence"/>
</dbReference>
<dbReference type="Gene3D" id="1.20.120.910">
    <property type="entry name" value="DksA, coiled-coil domain"/>
    <property type="match status" value="1"/>
</dbReference>
<feature type="domain" description="Zinc finger DksA/TraR C4-type" evidence="5">
    <location>
        <begin position="33"/>
        <end position="64"/>
    </location>
</feature>
<evidence type="ECO:0000256" key="1">
    <source>
        <dbReference type="ARBA" id="ARBA00022723"/>
    </source>
</evidence>
<evidence type="ECO:0000256" key="2">
    <source>
        <dbReference type="ARBA" id="ARBA00022771"/>
    </source>
</evidence>
<dbReference type="InterPro" id="IPR000962">
    <property type="entry name" value="Znf_DskA_TraR"/>
</dbReference>
<evidence type="ECO:0000259" key="5">
    <source>
        <dbReference type="Pfam" id="PF01258"/>
    </source>
</evidence>
<evidence type="ECO:0000313" key="6">
    <source>
        <dbReference type="EMBL" id="PHM73691.1"/>
    </source>
</evidence>
<feature type="zinc finger region" description="dksA C4-type" evidence="4">
    <location>
        <begin position="35"/>
        <end position="59"/>
    </location>
</feature>
<protein>
    <recommendedName>
        <fullName evidence="5">Zinc finger DksA/TraR C4-type domain-containing protein</fullName>
    </recommendedName>
</protein>
<dbReference type="GO" id="GO:1900378">
    <property type="term" value="P:positive regulation of secondary metabolite biosynthetic process"/>
    <property type="evidence" value="ECO:0007669"/>
    <property type="project" value="TreeGrafter"/>
</dbReference>
<sequence length="73" mass="8239">MSRQIDGACECAAEILERRIAAHVNRPVGVAAFVCEDCDQPIPEQRRRVIAGVTRCVPCQDVFELKQQHYRSV</sequence>
<reference evidence="6 7" key="1">
    <citation type="journal article" date="2017" name="Nat. Microbiol.">
        <title>Natural product diversity associated with the nematode symbionts Photorhabdus and Xenorhabdus.</title>
        <authorList>
            <person name="Tobias N.J."/>
            <person name="Wolff H."/>
            <person name="Djahanschiri B."/>
            <person name="Grundmann F."/>
            <person name="Kronenwerth M."/>
            <person name="Shi Y.M."/>
            <person name="Simonyi S."/>
            <person name="Grun P."/>
            <person name="Shapiro-Ilan D."/>
            <person name="Pidot S.J."/>
            <person name="Stinear T.P."/>
            <person name="Ebersberger I."/>
            <person name="Bode H.B."/>
        </authorList>
    </citation>
    <scope>NUCLEOTIDE SEQUENCE [LARGE SCALE GENOMIC DNA]</scope>
    <source>
        <strain evidence="6 7">DSM 17907</strain>
    </source>
</reference>
<dbReference type="OrthoDB" id="962301at2"/>
<dbReference type="Pfam" id="PF01258">
    <property type="entry name" value="zf-dskA_traR"/>
    <property type="match status" value="1"/>
</dbReference>
<dbReference type="EMBL" id="NJCX01000009">
    <property type="protein sequence ID" value="PHM73691.1"/>
    <property type="molecule type" value="Genomic_DNA"/>
</dbReference>
<proteinExistence type="predicted"/>
<dbReference type="RefSeq" id="WP_099141578.1">
    <property type="nucleotide sequence ID" value="NZ_CAWNOR010000130.1"/>
</dbReference>
<evidence type="ECO:0000313" key="7">
    <source>
        <dbReference type="Proteomes" id="UP000221101"/>
    </source>
</evidence>
<comment type="caution">
    <text evidence="6">The sequence shown here is derived from an EMBL/GenBank/DDBJ whole genome shotgun (WGS) entry which is preliminary data.</text>
</comment>
<organism evidence="6 7">
    <name type="scientific">Xenorhabdus kozodoii</name>
    <dbReference type="NCBI Taxonomy" id="351676"/>
    <lineage>
        <taxon>Bacteria</taxon>
        <taxon>Pseudomonadati</taxon>
        <taxon>Pseudomonadota</taxon>
        <taxon>Gammaproteobacteria</taxon>
        <taxon>Enterobacterales</taxon>
        <taxon>Morganellaceae</taxon>
        <taxon>Xenorhabdus</taxon>
    </lineage>
</organism>
<dbReference type="PANTHER" id="PTHR38777:SF1">
    <property type="entry name" value="DNAK SUPPRESSOR PROTEIN"/>
    <property type="match status" value="1"/>
</dbReference>
<dbReference type="AlphaFoldDB" id="A0A2D0LDF0"/>
<keyword evidence="7" id="KW-1185">Reference proteome</keyword>
<evidence type="ECO:0000256" key="4">
    <source>
        <dbReference type="PROSITE-ProRule" id="PRU00510"/>
    </source>
</evidence>
<dbReference type="PANTHER" id="PTHR38777">
    <property type="entry name" value="FELS-2 PROPHAGE PROTEIN"/>
    <property type="match status" value="1"/>
</dbReference>